<organism evidence="1 2">
    <name type="scientific">Iningainema tapete BLCC-T55</name>
    <dbReference type="NCBI Taxonomy" id="2748662"/>
    <lineage>
        <taxon>Bacteria</taxon>
        <taxon>Bacillati</taxon>
        <taxon>Cyanobacteriota</taxon>
        <taxon>Cyanophyceae</taxon>
        <taxon>Nostocales</taxon>
        <taxon>Scytonemataceae</taxon>
        <taxon>Iningainema tapete</taxon>
    </lineage>
</organism>
<proteinExistence type="predicted"/>
<name>A0A8J6XHS9_9CYAN</name>
<gene>
    <name evidence="1" type="ORF">ICL16_06835</name>
</gene>
<evidence type="ECO:0000313" key="1">
    <source>
        <dbReference type="EMBL" id="MBD2771814.1"/>
    </source>
</evidence>
<comment type="caution">
    <text evidence="1">The sequence shown here is derived from an EMBL/GenBank/DDBJ whole genome shotgun (WGS) entry which is preliminary data.</text>
</comment>
<sequence>METTTKRQALLKAIYQRLEQAYEDTLEDVLELLDIRASEDEEDIRDYDAALEDIKKNGTISWEDYKRGIE</sequence>
<accession>A0A8J6XHS9</accession>
<evidence type="ECO:0000313" key="2">
    <source>
        <dbReference type="Proteomes" id="UP000629098"/>
    </source>
</evidence>
<reference evidence="1" key="1">
    <citation type="submission" date="2020-09" db="EMBL/GenBank/DDBJ databases">
        <title>Iningainema tapete sp. nov. (Scytonemataceae, Cyanobacteria) from greenhouses in central Florida (USA) produces two types of nodularin with biosynthetic potential for microcystin-LR and anabaenopeptins.</title>
        <authorList>
            <person name="Berthold D.E."/>
            <person name="Lefler F.W."/>
            <person name="Huang I.-S."/>
            <person name="Abdulla H."/>
            <person name="Zimba P.V."/>
            <person name="Laughinghouse H.D. IV."/>
        </authorList>
    </citation>
    <scope>NUCLEOTIDE SEQUENCE</scope>
    <source>
        <strain evidence="1">BLCCT55</strain>
    </source>
</reference>
<protein>
    <submittedName>
        <fullName evidence="1">Uncharacterized protein</fullName>
    </submittedName>
</protein>
<dbReference type="RefSeq" id="WP_190826107.1">
    <property type="nucleotide sequence ID" value="NZ_CAWPPI010000029.1"/>
</dbReference>
<dbReference type="EMBL" id="JACXAE010000029">
    <property type="protein sequence ID" value="MBD2771814.1"/>
    <property type="molecule type" value="Genomic_DNA"/>
</dbReference>
<dbReference type="Proteomes" id="UP000629098">
    <property type="component" value="Unassembled WGS sequence"/>
</dbReference>
<keyword evidence="2" id="KW-1185">Reference proteome</keyword>
<dbReference type="AlphaFoldDB" id="A0A8J6XHS9"/>